<feature type="domain" description="Ubiquitin-like" evidence="3">
    <location>
        <begin position="48"/>
        <end position="121"/>
    </location>
</feature>
<gene>
    <name evidence="4" type="ORF">CLODIP_2_CD08937</name>
</gene>
<evidence type="ECO:0000259" key="3">
    <source>
        <dbReference type="PROSITE" id="PS50053"/>
    </source>
</evidence>
<dbReference type="GO" id="GO:0005829">
    <property type="term" value="C:cytosol"/>
    <property type="evidence" value="ECO:0007669"/>
    <property type="project" value="TreeGrafter"/>
</dbReference>
<accession>A0A8S1C093</accession>
<dbReference type="CDD" id="cd17039">
    <property type="entry name" value="Ubl_ubiquitin_like"/>
    <property type="match status" value="1"/>
</dbReference>
<reference evidence="4 5" key="1">
    <citation type="submission" date="2020-04" db="EMBL/GenBank/DDBJ databases">
        <authorList>
            <person name="Alioto T."/>
            <person name="Alioto T."/>
            <person name="Gomez Garrido J."/>
        </authorList>
    </citation>
    <scope>NUCLEOTIDE SEQUENCE [LARGE SCALE GENOMIC DNA]</scope>
</reference>
<evidence type="ECO:0008006" key="6">
    <source>
        <dbReference type="Google" id="ProtNLM"/>
    </source>
</evidence>
<sequence length="361" mass="39360">MTRHTQTDIVTNAPFLRSVVLRILHLILFITHPHILENKMDFQNKAVLSIRVPLDSSCVVREVLFGSAGAVQDLRSAVARETAMDADTINLIFRGLIMRDGKAVSSYGFRSGDLIHVFAKKQPMETAANKTDVSDEDASRIALSLKSLRQTIARLGKSDTSLVERLTAAIPSLNDDPVALSILREPDLVAHLADTEVLKKARHSHPRLVEAAEYLAAHLTEFSKNEASNSDDMETDDSPRQQPQTPQRPITGNQLAAALASAISGVSRARQTPPQRLFTPEMLNSALAQAFQSVPSLASSPAAPSAVPAVTPGPSAEQWTQQLQQMREVGLMDDNLNRQMLEITNGDVQAAIDLVIQSQQN</sequence>
<evidence type="ECO:0000256" key="1">
    <source>
        <dbReference type="SAM" id="MobiDB-lite"/>
    </source>
</evidence>
<comment type="caution">
    <text evidence="4">The sequence shown here is derived from an EMBL/GenBank/DDBJ whole genome shotgun (WGS) entry which is preliminary data.</text>
</comment>
<dbReference type="InterPro" id="IPR000626">
    <property type="entry name" value="Ubiquitin-like_dom"/>
</dbReference>
<name>A0A8S1C093_9INSE</name>
<dbReference type="PROSITE" id="PS50030">
    <property type="entry name" value="UBA"/>
    <property type="match status" value="1"/>
</dbReference>
<dbReference type="SUPFAM" id="SSF46934">
    <property type="entry name" value="UBA-like"/>
    <property type="match status" value="1"/>
</dbReference>
<dbReference type="InterPro" id="IPR029071">
    <property type="entry name" value="Ubiquitin-like_domsf"/>
</dbReference>
<dbReference type="Pfam" id="PF00240">
    <property type="entry name" value="ubiquitin"/>
    <property type="match status" value="1"/>
</dbReference>
<dbReference type="PANTHER" id="PTHR10677">
    <property type="entry name" value="UBIQUILIN"/>
    <property type="match status" value="1"/>
</dbReference>
<dbReference type="InterPro" id="IPR009060">
    <property type="entry name" value="UBA-like_sf"/>
</dbReference>
<organism evidence="4 5">
    <name type="scientific">Cloeon dipterum</name>
    <dbReference type="NCBI Taxonomy" id="197152"/>
    <lineage>
        <taxon>Eukaryota</taxon>
        <taxon>Metazoa</taxon>
        <taxon>Ecdysozoa</taxon>
        <taxon>Arthropoda</taxon>
        <taxon>Hexapoda</taxon>
        <taxon>Insecta</taxon>
        <taxon>Pterygota</taxon>
        <taxon>Palaeoptera</taxon>
        <taxon>Ephemeroptera</taxon>
        <taxon>Pisciforma</taxon>
        <taxon>Baetidae</taxon>
        <taxon>Cloeon</taxon>
    </lineage>
</organism>
<dbReference type="EMBL" id="CADEPI010000003">
    <property type="protein sequence ID" value="CAB3360473.1"/>
    <property type="molecule type" value="Genomic_DNA"/>
</dbReference>
<keyword evidence="5" id="KW-1185">Reference proteome</keyword>
<dbReference type="GO" id="GO:0031593">
    <property type="term" value="F:polyubiquitin modification-dependent protein binding"/>
    <property type="evidence" value="ECO:0007669"/>
    <property type="project" value="TreeGrafter"/>
</dbReference>
<evidence type="ECO:0000313" key="4">
    <source>
        <dbReference type="EMBL" id="CAB3360473.1"/>
    </source>
</evidence>
<dbReference type="Proteomes" id="UP000494165">
    <property type="component" value="Unassembled WGS sequence"/>
</dbReference>
<feature type="compositionally biased region" description="Low complexity" evidence="1">
    <location>
        <begin position="240"/>
        <end position="249"/>
    </location>
</feature>
<dbReference type="CDD" id="cd14326">
    <property type="entry name" value="UBA_UBL7"/>
    <property type="match status" value="1"/>
</dbReference>
<dbReference type="AlphaFoldDB" id="A0A8S1C093"/>
<feature type="domain" description="UBA" evidence="2">
    <location>
        <begin position="314"/>
        <end position="358"/>
    </location>
</feature>
<dbReference type="PANTHER" id="PTHR10677:SF25">
    <property type="entry name" value="UBIQUITIN-LIKE PROTEIN 7"/>
    <property type="match status" value="1"/>
</dbReference>
<evidence type="ECO:0000259" key="2">
    <source>
        <dbReference type="PROSITE" id="PS50030"/>
    </source>
</evidence>
<dbReference type="Gene3D" id="1.10.8.10">
    <property type="entry name" value="DNA helicase RuvA subunit, C-terminal domain"/>
    <property type="match status" value="1"/>
</dbReference>
<dbReference type="Gene3D" id="3.10.20.90">
    <property type="entry name" value="Phosphatidylinositol 3-kinase Catalytic Subunit, Chain A, domain 1"/>
    <property type="match status" value="1"/>
</dbReference>
<dbReference type="PROSITE" id="PS50053">
    <property type="entry name" value="UBIQUITIN_2"/>
    <property type="match status" value="1"/>
</dbReference>
<dbReference type="InterPro" id="IPR015496">
    <property type="entry name" value="Ubiquilin"/>
</dbReference>
<dbReference type="GO" id="GO:0006511">
    <property type="term" value="P:ubiquitin-dependent protein catabolic process"/>
    <property type="evidence" value="ECO:0007669"/>
    <property type="project" value="TreeGrafter"/>
</dbReference>
<evidence type="ECO:0000313" key="5">
    <source>
        <dbReference type="Proteomes" id="UP000494165"/>
    </source>
</evidence>
<dbReference type="OrthoDB" id="10016665at2759"/>
<dbReference type="InterPro" id="IPR015940">
    <property type="entry name" value="UBA"/>
</dbReference>
<proteinExistence type="predicted"/>
<protein>
    <recommendedName>
        <fullName evidence="6">UBA domain-containing protein</fullName>
    </recommendedName>
</protein>
<feature type="region of interest" description="Disordered" evidence="1">
    <location>
        <begin position="224"/>
        <end position="249"/>
    </location>
</feature>
<dbReference type="InterPro" id="IPR047878">
    <property type="entry name" value="UBL7_UBA"/>
</dbReference>
<dbReference type="SUPFAM" id="SSF54236">
    <property type="entry name" value="Ubiquitin-like"/>
    <property type="match status" value="1"/>
</dbReference>